<evidence type="ECO:0000256" key="1">
    <source>
        <dbReference type="SAM" id="MobiDB-lite"/>
    </source>
</evidence>
<dbReference type="Proteomes" id="UP000287651">
    <property type="component" value="Unassembled WGS sequence"/>
</dbReference>
<reference evidence="2 3" key="1">
    <citation type="journal article" date="2014" name="Agronomy (Basel)">
        <title>A Draft Genome Sequence for Ensete ventricosum, the Drought-Tolerant Tree Against Hunger.</title>
        <authorList>
            <person name="Harrison J."/>
            <person name="Moore K.A."/>
            <person name="Paszkiewicz K."/>
            <person name="Jones T."/>
            <person name="Grant M."/>
            <person name="Ambacheew D."/>
            <person name="Muzemil S."/>
            <person name="Studholme D.J."/>
        </authorList>
    </citation>
    <scope>NUCLEOTIDE SEQUENCE [LARGE SCALE GENOMIC DNA]</scope>
</reference>
<sequence>MAIAAPRLRRRPTCVRPCKMATHFIAFVVARHCLKAALVSSPSLHFVANHSSLSDAQIPNAAVIKVNVFNLATLAPAGRRQGQKREVYATAKEEMVKKRAHEEEEEPEKKLERCKHECRASQQSEQQQTSTSSTSRRQQQFDEGQKREVYATAKEEMVKKRAHEEEEEPEKKHERCKHECRASQ</sequence>
<evidence type="ECO:0000313" key="2">
    <source>
        <dbReference type="EMBL" id="RRT52428.1"/>
    </source>
</evidence>
<evidence type="ECO:0000313" key="3">
    <source>
        <dbReference type="Proteomes" id="UP000287651"/>
    </source>
</evidence>
<name>A0A426YL18_ENSVE</name>
<feature type="compositionally biased region" description="Basic and acidic residues" evidence="1">
    <location>
        <begin position="95"/>
        <end position="119"/>
    </location>
</feature>
<gene>
    <name evidence="2" type="ORF">B296_00028028</name>
</gene>
<proteinExistence type="predicted"/>
<feature type="compositionally biased region" description="Basic and acidic residues" evidence="1">
    <location>
        <begin position="139"/>
        <end position="184"/>
    </location>
</feature>
<protein>
    <submittedName>
        <fullName evidence="2">Uncharacterized protein</fullName>
    </submittedName>
</protein>
<dbReference type="EMBL" id="AMZH03011676">
    <property type="protein sequence ID" value="RRT52428.1"/>
    <property type="molecule type" value="Genomic_DNA"/>
</dbReference>
<accession>A0A426YL18</accession>
<dbReference type="AlphaFoldDB" id="A0A426YL18"/>
<feature type="region of interest" description="Disordered" evidence="1">
    <location>
        <begin position="95"/>
        <end position="184"/>
    </location>
</feature>
<feature type="compositionally biased region" description="Low complexity" evidence="1">
    <location>
        <begin position="121"/>
        <end position="138"/>
    </location>
</feature>
<comment type="caution">
    <text evidence="2">The sequence shown here is derived from an EMBL/GenBank/DDBJ whole genome shotgun (WGS) entry which is preliminary data.</text>
</comment>
<organism evidence="2 3">
    <name type="scientific">Ensete ventricosum</name>
    <name type="common">Abyssinian banana</name>
    <name type="synonym">Musa ensete</name>
    <dbReference type="NCBI Taxonomy" id="4639"/>
    <lineage>
        <taxon>Eukaryota</taxon>
        <taxon>Viridiplantae</taxon>
        <taxon>Streptophyta</taxon>
        <taxon>Embryophyta</taxon>
        <taxon>Tracheophyta</taxon>
        <taxon>Spermatophyta</taxon>
        <taxon>Magnoliopsida</taxon>
        <taxon>Liliopsida</taxon>
        <taxon>Zingiberales</taxon>
        <taxon>Musaceae</taxon>
        <taxon>Ensete</taxon>
    </lineage>
</organism>